<name>A0A2H0KGP5_9BACT</name>
<keyword evidence="1" id="KW-0472">Membrane</keyword>
<dbReference type="EMBL" id="PCVI01000011">
    <property type="protein sequence ID" value="PIQ70397.1"/>
    <property type="molecule type" value="Genomic_DNA"/>
</dbReference>
<comment type="caution">
    <text evidence="2">The sequence shown here is derived from an EMBL/GenBank/DDBJ whole genome shotgun (WGS) entry which is preliminary data.</text>
</comment>
<evidence type="ECO:0000256" key="1">
    <source>
        <dbReference type="SAM" id="Phobius"/>
    </source>
</evidence>
<dbReference type="AlphaFoldDB" id="A0A2H0KGP5"/>
<proteinExistence type="predicted"/>
<gene>
    <name evidence="2" type="ORF">COV89_00610</name>
</gene>
<evidence type="ECO:0000313" key="2">
    <source>
        <dbReference type="EMBL" id="PIQ70397.1"/>
    </source>
</evidence>
<evidence type="ECO:0000313" key="3">
    <source>
        <dbReference type="Proteomes" id="UP000231371"/>
    </source>
</evidence>
<sequence>MLPISRIFDKTSRQQEDSELYLVLSISGGKVKSGIWTFEQGKGRVLSFGSTEQWGGDSPEELVVASDTSIASAVANLSTVSNRQPNKVILGLPESWVEGNSVKAAQTKILQTICRKLLLKPQGFVVTPEAISHFFKNKEGDLVSVILVSLEETQISVSLVIQGKFKGSQIVGRSNNLALDLEEGLLRFNYQDTLPPRIVIVDGENQQEARQTLVAYPWVSPEKEKRISFLQLPTVDFALPNLEIEAVVLAGSRDIVSEVDFSLPEEDFGFVKGKDIVEGQELVPVREISPSPPASGETPVIKRGPSPFVGFFKKLIGLVKPIRLRFNFPKKGIVFFGLGLGIVFLLLAFSYLKLVKAQVSLLVQPVSVEKEMEFTLSDKISQPDVEKKILPMFEMATEVSGNKSDGVKGRKTVGEKATGEVVVYNGTDIKKTFLKGTGIKGPDGLRFIFNETVAVPARTTDISSSPPVDKWGEGKVAVTAGEIGTQYNISANSNLSLESNTGTVSAVIVRNSSDFSGGTSREISAVSKEDQGNLQKALLEELQTQAEQDLKTKVSDDIILEGSLALKNKTDRFDREIGDEADQLTLEENAVFSVSYFKEESLLVLIRQETASLIPEGYGSNPVKEDKKINLRNKEKNTYTVLLSQQYYPEISQTETASLLKGKLLPRAKKILGEIKNISGYEIQITPKIFSFLPILPFEVKNVIITVKAI</sequence>
<accession>A0A2H0KGP5</accession>
<keyword evidence="1" id="KW-0812">Transmembrane</keyword>
<reference evidence="2 3" key="1">
    <citation type="submission" date="2017-09" db="EMBL/GenBank/DDBJ databases">
        <title>Depth-based differentiation of microbial function through sediment-hosted aquifers and enrichment of novel symbionts in the deep terrestrial subsurface.</title>
        <authorList>
            <person name="Probst A.J."/>
            <person name="Ladd B."/>
            <person name="Jarett J.K."/>
            <person name="Geller-Mcgrath D.E."/>
            <person name="Sieber C.M."/>
            <person name="Emerson J.B."/>
            <person name="Anantharaman K."/>
            <person name="Thomas B.C."/>
            <person name="Malmstrom R."/>
            <person name="Stieglmeier M."/>
            <person name="Klingl A."/>
            <person name="Woyke T."/>
            <person name="Ryan C.M."/>
            <person name="Banfield J.F."/>
        </authorList>
    </citation>
    <scope>NUCLEOTIDE SEQUENCE [LARGE SCALE GENOMIC DNA]</scope>
    <source>
        <strain evidence="2">CG11_big_fil_rev_8_21_14_0_20_40_12</strain>
    </source>
</reference>
<protein>
    <submittedName>
        <fullName evidence="2">Uncharacterized protein</fullName>
    </submittedName>
</protein>
<dbReference type="Proteomes" id="UP000231371">
    <property type="component" value="Unassembled WGS sequence"/>
</dbReference>
<feature type="transmembrane region" description="Helical" evidence="1">
    <location>
        <begin position="333"/>
        <end position="352"/>
    </location>
</feature>
<organism evidence="2 3">
    <name type="scientific">Candidatus Shapirobacteria bacterium CG11_big_fil_rev_8_21_14_0_20_40_12</name>
    <dbReference type="NCBI Taxonomy" id="1974889"/>
    <lineage>
        <taxon>Bacteria</taxon>
        <taxon>Candidatus Shapironibacteriota</taxon>
    </lineage>
</organism>
<keyword evidence="1" id="KW-1133">Transmembrane helix</keyword>